<evidence type="ECO:0000313" key="2">
    <source>
        <dbReference type="EMBL" id="TKJ85209.1"/>
    </source>
</evidence>
<proteinExistence type="predicted"/>
<evidence type="ECO:0000313" key="1">
    <source>
        <dbReference type="EMBL" id="MBD8106350.1"/>
    </source>
</evidence>
<gene>
    <name evidence="2" type="ORF">EpCFBP13511_19935</name>
    <name evidence="1" type="ORF">IFT93_07905</name>
</gene>
<keyword evidence="4" id="KW-1185">Reference proteome</keyword>
<sequence>MLSTHPWPAEAKEHLSTSQRLLHLLKTRGPQQASEAGNVLCMTAEAARQQFNKLATEGLVAAFSQARGVGRPSQFWQLTPEGQKQFPDTHPELTVQLLDVVRESFGEQAIDMLIARREEKTREFYRQELSALSDLTARVARLAEIRSAEGYMAEYAVQEDGSLLLIENHCPICAAAASCQGFCRAEQAIFSEVLEAEVVRVEHILSQARRCAYRVQAVTGA</sequence>
<evidence type="ECO:0000313" key="3">
    <source>
        <dbReference type="Proteomes" id="UP000306393"/>
    </source>
</evidence>
<dbReference type="EMBL" id="QGAC01000023">
    <property type="protein sequence ID" value="TKJ85209.1"/>
    <property type="molecule type" value="Genomic_DNA"/>
</dbReference>
<dbReference type="STRING" id="1219360.GCA_001571305_03609"/>
<dbReference type="Gene3D" id="1.10.10.10">
    <property type="entry name" value="Winged helix-like DNA-binding domain superfamily/Winged helix DNA-binding domain"/>
    <property type="match status" value="1"/>
</dbReference>
<organism evidence="2 3">
    <name type="scientific">Erwinia persicina</name>
    <dbReference type="NCBI Taxonomy" id="55211"/>
    <lineage>
        <taxon>Bacteria</taxon>
        <taxon>Pseudomonadati</taxon>
        <taxon>Pseudomonadota</taxon>
        <taxon>Gammaproteobacteria</taxon>
        <taxon>Enterobacterales</taxon>
        <taxon>Erwiniaceae</taxon>
        <taxon>Erwinia</taxon>
    </lineage>
</organism>
<dbReference type="OrthoDB" id="155998at2"/>
<name>A0A4U3EZG1_9GAMM</name>
<dbReference type="InterPro" id="IPR036388">
    <property type="entry name" value="WH-like_DNA-bd_sf"/>
</dbReference>
<evidence type="ECO:0000313" key="4">
    <source>
        <dbReference type="Proteomes" id="UP000661012"/>
    </source>
</evidence>
<dbReference type="EMBL" id="JACYNN010000004">
    <property type="protein sequence ID" value="MBD8106350.1"/>
    <property type="molecule type" value="Genomic_DNA"/>
</dbReference>
<dbReference type="Proteomes" id="UP000661012">
    <property type="component" value="Unassembled WGS sequence"/>
</dbReference>
<dbReference type="AlphaFoldDB" id="A0A4U3EZG1"/>
<reference evidence="2 3" key="1">
    <citation type="journal article" date="2019" name="Sci. Rep.">
        <title>Differences in resource use lead to coexistence of seed-transmitted microbial populations.</title>
        <authorList>
            <person name="Torres-Cortes G."/>
            <person name="Garcia B.J."/>
            <person name="Compant S."/>
            <person name="Rezki S."/>
            <person name="Jones P."/>
            <person name="Preveaux A."/>
            <person name="Briand M."/>
            <person name="Roulet A."/>
            <person name="Bouchez O."/>
            <person name="Jacobson D."/>
            <person name="Barret M."/>
        </authorList>
    </citation>
    <scope>NUCLEOTIDE SEQUENCE [LARGE SCALE GENOMIC DNA]</scope>
    <source>
        <strain evidence="2 3">CFBP13511</strain>
    </source>
</reference>
<accession>A0A4U3EZG1</accession>
<dbReference type="RefSeq" id="WP_137269922.1">
    <property type="nucleotide sequence ID" value="NZ_JACYNM010000003.1"/>
</dbReference>
<dbReference type="InterPro" id="IPR036390">
    <property type="entry name" value="WH_DNA-bd_sf"/>
</dbReference>
<dbReference type="SUPFAM" id="SSF46785">
    <property type="entry name" value="Winged helix' DNA-binding domain"/>
    <property type="match status" value="1"/>
</dbReference>
<protein>
    <submittedName>
        <fullName evidence="1 2">Transcriptional regulator</fullName>
    </submittedName>
</protein>
<dbReference type="Proteomes" id="UP000306393">
    <property type="component" value="Unassembled WGS sequence"/>
</dbReference>
<comment type="caution">
    <text evidence="2">The sequence shown here is derived from an EMBL/GenBank/DDBJ whole genome shotgun (WGS) entry which is preliminary data.</text>
</comment>
<reference evidence="1 4" key="2">
    <citation type="journal article" date="2020" name="FEMS Microbiol. Ecol.">
        <title>Temporal dynamics of bacterial communities during seed development and maturation.</title>
        <authorList>
            <person name="Chesneau G."/>
            <person name="Torres-Cortes G."/>
            <person name="Briand M."/>
            <person name="Darrasse A."/>
            <person name="Preveaux A."/>
            <person name="Marais C."/>
            <person name="Jacques M.A."/>
            <person name="Shade A."/>
            <person name="Barret M."/>
        </authorList>
    </citation>
    <scope>NUCLEOTIDE SEQUENCE [LARGE SCALE GENOMIC DNA]</scope>
    <source>
        <strain evidence="1 4">CFBP13732</strain>
    </source>
</reference>